<sequence>MKFTFFVLLVAAVGLVLGAPMPPSAPLGLEPGVKYLWDSALVGNFHASLLAFDRDLNNAWRAFLETKGRQIIDQHFANYGEAIRSGKSTIMGVVQFENPSVINVRYHPELQPLSLKIVRAFVEERIDREYRLHRVSLRLLEEAKEHLRAAEQERRESEEWKGWLNDSDGQAGPSSAGSRASSRD</sequence>
<name>A0A081CD12_PSEA2</name>
<keyword evidence="2" id="KW-1185">Reference proteome</keyword>
<evidence type="ECO:0000313" key="2">
    <source>
        <dbReference type="Proteomes" id="UP000053758"/>
    </source>
</evidence>
<dbReference type="EMBL" id="DF830072">
    <property type="protein sequence ID" value="GAK64558.1"/>
    <property type="molecule type" value="Genomic_DNA"/>
</dbReference>
<protein>
    <submittedName>
        <fullName evidence="1">Uncharacterized protein</fullName>
    </submittedName>
</protein>
<proteinExistence type="predicted"/>
<gene>
    <name evidence="1" type="ORF">PAN0_005d2772</name>
</gene>
<dbReference type="RefSeq" id="XP_014657498.1">
    <property type="nucleotide sequence ID" value="XM_014802012.1"/>
</dbReference>
<dbReference type="HOGENOM" id="CLU_1467954_0_0_1"/>
<accession>A0A081CD12</accession>
<dbReference type="OrthoDB" id="10441580at2759"/>
<organism evidence="1 2">
    <name type="scientific">Pseudozyma antarctica</name>
    <name type="common">Yeast</name>
    <name type="synonym">Candida antarctica</name>
    <dbReference type="NCBI Taxonomy" id="84753"/>
    <lineage>
        <taxon>Eukaryota</taxon>
        <taxon>Fungi</taxon>
        <taxon>Dikarya</taxon>
        <taxon>Basidiomycota</taxon>
        <taxon>Ustilaginomycotina</taxon>
        <taxon>Ustilaginomycetes</taxon>
        <taxon>Ustilaginales</taxon>
        <taxon>Ustilaginaceae</taxon>
        <taxon>Moesziomyces</taxon>
    </lineage>
</organism>
<dbReference type="GeneID" id="26303621"/>
<dbReference type="Proteomes" id="UP000053758">
    <property type="component" value="Unassembled WGS sequence"/>
</dbReference>
<dbReference type="AlphaFoldDB" id="A0A081CD12"/>
<evidence type="ECO:0000313" key="1">
    <source>
        <dbReference type="EMBL" id="GAK64558.1"/>
    </source>
</evidence>
<reference evidence="2" key="1">
    <citation type="journal article" date="2014" name="Genome Announc.">
        <title>Draft Genome Sequence of the Yeast Pseudozyma antarctica Type Strain JCM10317, a Producer of the Glycolipid Biosurfactants, Mannosylerythritol Lipids.</title>
        <authorList>
            <person name="Saika A."/>
            <person name="Koike H."/>
            <person name="Hori T."/>
            <person name="Fukuoka T."/>
            <person name="Sato S."/>
            <person name="Habe H."/>
            <person name="Kitamoto D."/>
            <person name="Morita T."/>
        </authorList>
    </citation>
    <scope>NUCLEOTIDE SEQUENCE [LARGE SCALE GENOMIC DNA]</scope>
    <source>
        <strain evidence="2">JCM 10317</strain>
    </source>
</reference>